<reference evidence="14 15" key="1">
    <citation type="submission" date="2023-05" db="EMBL/GenBank/DDBJ databases">
        <title>Novel species of genus Flectobacillus isolated from stream in China.</title>
        <authorList>
            <person name="Lu H."/>
        </authorList>
    </citation>
    <scope>NUCLEOTIDE SEQUENCE [LARGE SCALE GENOMIC DNA]</scope>
    <source>
        <strain evidence="14 15">KCTC 42575</strain>
    </source>
</reference>
<dbReference type="SUPFAM" id="SSF49464">
    <property type="entry name" value="Carboxypeptidase regulatory domain-like"/>
    <property type="match status" value="1"/>
</dbReference>
<dbReference type="Gene3D" id="2.40.170.20">
    <property type="entry name" value="TonB-dependent receptor, beta-barrel domain"/>
    <property type="match status" value="1"/>
</dbReference>
<dbReference type="Proteomes" id="UP001236507">
    <property type="component" value="Unassembled WGS sequence"/>
</dbReference>
<dbReference type="Pfam" id="PF07715">
    <property type="entry name" value="Plug"/>
    <property type="match status" value="1"/>
</dbReference>
<evidence type="ECO:0000256" key="8">
    <source>
        <dbReference type="ARBA" id="ARBA00023136"/>
    </source>
</evidence>
<keyword evidence="15" id="KW-1185">Reference proteome</keyword>
<dbReference type="InterPro" id="IPR011662">
    <property type="entry name" value="Secretin/TonB_short_N"/>
</dbReference>
<dbReference type="InterPro" id="IPR012910">
    <property type="entry name" value="Plug_dom"/>
</dbReference>
<dbReference type="Gene3D" id="2.60.40.1120">
    <property type="entry name" value="Carboxypeptidase-like, regulatory domain"/>
    <property type="match status" value="1"/>
</dbReference>
<dbReference type="InterPro" id="IPR039426">
    <property type="entry name" value="TonB-dep_rcpt-like"/>
</dbReference>
<keyword evidence="4" id="KW-0406">Ion transport</keyword>
<dbReference type="InterPro" id="IPR023997">
    <property type="entry name" value="TonB-dep_OMP_SusC/RagA_CS"/>
</dbReference>
<evidence type="ECO:0000256" key="12">
    <source>
        <dbReference type="SAM" id="Phobius"/>
    </source>
</evidence>
<evidence type="ECO:0000256" key="3">
    <source>
        <dbReference type="ARBA" id="ARBA00022452"/>
    </source>
</evidence>
<name>A0ABT6YEE7_9BACT</name>
<dbReference type="RefSeq" id="WP_283346301.1">
    <property type="nucleotide sequence ID" value="NZ_JASHIF010000024.1"/>
</dbReference>
<keyword evidence="6" id="KW-0408">Iron</keyword>
<comment type="caution">
    <text evidence="14">The sequence shown here is derived from an EMBL/GenBank/DDBJ whole genome shotgun (WGS) entry which is preliminary data.</text>
</comment>
<evidence type="ECO:0000256" key="2">
    <source>
        <dbReference type="ARBA" id="ARBA00022448"/>
    </source>
</evidence>
<keyword evidence="2 10" id="KW-0813">Transport</keyword>
<dbReference type="Pfam" id="PF13715">
    <property type="entry name" value="CarbopepD_reg_2"/>
    <property type="match status" value="1"/>
</dbReference>
<feature type="domain" description="Secretin/TonB short N-terminal" evidence="13">
    <location>
        <begin position="69"/>
        <end position="121"/>
    </location>
</feature>
<dbReference type="Gene3D" id="2.170.130.10">
    <property type="entry name" value="TonB-dependent receptor, plug domain"/>
    <property type="match status" value="1"/>
</dbReference>
<dbReference type="NCBIfam" id="TIGR04057">
    <property type="entry name" value="SusC_RagA_signa"/>
    <property type="match status" value="1"/>
</dbReference>
<comment type="subcellular location">
    <subcellularLocation>
        <location evidence="1 10">Cell outer membrane</location>
        <topology evidence="1 10">Multi-pass membrane protein</topology>
    </subcellularLocation>
</comment>
<evidence type="ECO:0000256" key="7">
    <source>
        <dbReference type="ARBA" id="ARBA00023077"/>
    </source>
</evidence>
<evidence type="ECO:0000313" key="15">
    <source>
        <dbReference type="Proteomes" id="UP001236507"/>
    </source>
</evidence>
<keyword evidence="9 10" id="KW-0998">Cell outer membrane</keyword>
<dbReference type="InterPro" id="IPR023996">
    <property type="entry name" value="TonB-dep_OMP_SusC/RagA"/>
</dbReference>
<evidence type="ECO:0000256" key="4">
    <source>
        <dbReference type="ARBA" id="ARBA00022496"/>
    </source>
</evidence>
<dbReference type="PROSITE" id="PS52016">
    <property type="entry name" value="TONB_DEPENDENT_REC_3"/>
    <property type="match status" value="1"/>
</dbReference>
<accession>A0ABT6YEE7</accession>
<dbReference type="InterPro" id="IPR036942">
    <property type="entry name" value="Beta-barrel_TonB_sf"/>
</dbReference>
<dbReference type="InterPro" id="IPR008969">
    <property type="entry name" value="CarboxyPept-like_regulatory"/>
</dbReference>
<comment type="similarity">
    <text evidence="10 11">Belongs to the TonB-dependent receptor family.</text>
</comment>
<keyword evidence="3 10" id="KW-1134">Transmembrane beta strand</keyword>
<evidence type="ECO:0000256" key="11">
    <source>
        <dbReference type="RuleBase" id="RU003357"/>
    </source>
</evidence>
<dbReference type="EMBL" id="JASHIF010000024">
    <property type="protein sequence ID" value="MDI9861966.1"/>
    <property type="molecule type" value="Genomic_DNA"/>
</dbReference>
<keyword evidence="7 11" id="KW-0798">TonB box</keyword>
<evidence type="ECO:0000256" key="5">
    <source>
        <dbReference type="ARBA" id="ARBA00022692"/>
    </source>
</evidence>
<keyword evidence="12" id="KW-1133">Transmembrane helix</keyword>
<evidence type="ECO:0000256" key="9">
    <source>
        <dbReference type="ARBA" id="ARBA00023237"/>
    </source>
</evidence>
<organism evidence="14 15">
    <name type="scientific">Flectobacillus roseus</name>
    <dbReference type="NCBI Taxonomy" id="502259"/>
    <lineage>
        <taxon>Bacteria</taxon>
        <taxon>Pseudomonadati</taxon>
        <taxon>Bacteroidota</taxon>
        <taxon>Cytophagia</taxon>
        <taxon>Cytophagales</taxon>
        <taxon>Flectobacillaceae</taxon>
        <taxon>Flectobacillus</taxon>
    </lineage>
</organism>
<dbReference type="SUPFAM" id="SSF56935">
    <property type="entry name" value="Porins"/>
    <property type="match status" value="1"/>
</dbReference>
<dbReference type="InterPro" id="IPR037066">
    <property type="entry name" value="Plug_dom_sf"/>
</dbReference>
<evidence type="ECO:0000259" key="13">
    <source>
        <dbReference type="SMART" id="SM00965"/>
    </source>
</evidence>
<keyword evidence="8 10" id="KW-0472">Membrane</keyword>
<dbReference type="Pfam" id="PF07660">
    <property type="entry name" value="STN"/>
    <property type="match status" value="1"/>
</dbReference>
<dbReference type="NCBIfam" id="TIGR04056">
    <property type="entry name" value="OMP_RagA_SusC"/>
    <property type="match status" value="1"/>
</dbReference>
<proteinExistence type="inferred from homology"/>
<evidence type="ECO:0000313" key="14">
    <source>
        <dbReference type="EMBL" id="MDI9861966.1"/>
    </source>
</evidence>
<keyword evidence="14" id="KW-0675">Receptor</keyword>
<gene>
    <name evidence="14" type="ORF">QM524_22275</name>
</gene>
<dbReference type="InterPro" id="IPR000531">
    <property type="entry name" value="Beta-barrel_TonB"/>
</dbReference>
<dbReference type="Pfam" id="PF00593">
    <property type="entry name" value="TonB_dep_Rec_b-barrel"/>
    <property type="match status" value="1"/>
</dbReference>
<evidence type="ECO:0000256" key="10">
    <source>
        <dbReference type="PROSITE-ProRule" id="PRU01360"/>
    </source>
</evidence>
<feature type="transmembrane region" description="Helical" evidence="12">
    <location>
        <begin position="14"/>
        <end position="36"/>
    </location>
</feature>
<evidence type="ECO:0000256" key="6">
    <source>
        <dbReference type="ARBA" id="ARBA00023004"/>
    </source>
</evidence>
<dbReference type="SMART" id="SM00965">
    <property type="entry name" value="STN"/>
    <property type="match status" value="1"/>
</dbReference>
<protein>
    <submittedName>
        <fullName evidence="14">TonB-dependent receptor</fullName>
    </submittedName>
</protein>
<keyword evidence="4" id="KW-0410">Iron transport</keyword>
<evidence type="ECO:0000256" key="1">
    <source>
        <dbReference type="ARBA" id="ARBA00004571"/>
    </source>
</evidence>
<sequence>MTENYRIKELILRIMRFTMCQAIIIMVFTGIIHAHVNLAQGILNQNIAVKVENVKLKAALTQLEKEAKVKFVYSSSQININQIVSINSSKETLGSALEVLLKPLGIKFSVQDNRMIILSKVVDNNLNLLKANGLPNAQAESSQGEEVTGTVVAAESGEPLIGVSVTAKGTPFGTITDEKGRFRVVAKKGYVLLFTYVGYESYSVTVGSATNLKISLKQALRSLDEVVVIGYGTSSKRINTGSVTSITSAEIGKQPVSNVLAALPGRIAGAQIAQNNGLPGSAVQIQIRGQGSLSSGTIPLYVIDGVPFTNFNGGSPATDNLNAFGISGANGGVSPFSMINPNDIERIDILKDADATAIYGSRGANGVVLITTKRGQSGKTKFDVNASTGFTELNRFIPMLSPDQYYDLRTQAFKNDGITPNTSNAPDLTLWDKTKTTDWQKYFLGGTGKVSDVQTSLSGGDAFTKFMFNLGYRNETTIFPGDYSSTRFSSRLNLDHSTRNKKLNFTLALSYSKDKTDLPQSDLTSVYNLPPNLPLYDANGKLFWSNNFTNPLSTLFRQNNANTSNLISNATVRYNVTKGLNLKANFGYTVTDLEQKNLTPASVLNPASNPTSTLNFADTRAQNYIVEPTAEYVKEIGKGKLLAVVGASWQHNTSNGFSMTATNYSTEALLNTLSGAGLVTVNYNNIVEYKYNAIFGRLNYDWQGKYFVNATFRRDGSSRFGPNNRFGNFGALGAAWVFSQEDFAKSISALSFGKLRTSYGTTGNDQISNYLYLPLYNTSTTYLSNPSLIPLTLPNANIQWETTKKFEAALELGFLKDKVLFTAEYYNNRSDNQIGYLRVPTQSGYNSVQANLPALIENSGWEFEVNTTNISRGDWKWTTTFNITLPQNKLLKFDGIENTFSNGSYIVGQPINFTRVLHFLGVDPKTGAAQYEDINKDGVVDFNDRYVAKFGTPYYGGLGNSVSYKGFQFDIFFQFNHRFGQTNIINTRPGALSNQNTSYLNIWKQEGDITSLPGASATAGTVIANSYNFFSSSDAFWGDASYLKMRSASVSYQFPSQIAKAVGMTNCRVFVQGQNLFTWSKNKYILDTETQVQGGPSGLGTGTIGQVLPPLRTIMLGLNCSF</sequence>
<keyword evidence="5 10" id="KW-0812">Transmembrane</keyword>